<dbReference type="EMBL" id="BART01010380">
    <property type="protein sequence ID" value="GAG88433.1"/>
    <property type="molecule type" value="Genomic_DNA"/>
</dbReference>
<sequence length="266" mass="30840">MKIRFQNNLEQIKKVREVVKDMQEAKKLAECVNHWSDDDSWGGSFGASEWTPDRIYNDWFINLKAVAQLVVDEDGTLQGYIDIDHHFEDDDTIYADLLGVCPAAQGKGYGKSLLLSALKKTIEVGKRRLDLHTWAGNLRSVPVYKKTGFFWRENTSVLMENYLPAVLTTPYFEDFFIKNDFYDSREIKITQQHDNFKYLTMQAYYYRFVEDDDNILSVYIDCHAKELSGFSHLKDGKNLTVQLIPNQHEIFLGLGKTTAILQIENK</sequence>
<dbReference type="Pfam" id="PF00583">
    <property type="entry name" value="Acetyltransf_1"/>
    <property type="match status" value="1"/>
</dbReference>
<gene>
    <name evidence="2" type="ORF">S01H4_22599</name>
</gene>
<dbReference type="InterPro" id="IPR000182">
    <property type="entry name" value="GNAT_dom"/>
</dbReference>
<proteinExistence type="predicted"/>
<name>X1BW79_9ZZZZ</name>
<evidence type="ECO:0000259" key="1">
    <source>
        <dbReference type="PROSITE" id="PS51186"/>
    </source>
</evidence>
<dbReference type="AlphaFoldDB" id="X1BW79"/>
<accession>X1BW79</accession>
<dbReference type="PROSITE" id="PS51186">
    <property type="entry name" value="GNAT"/>
    <property type="match status" value="1"/>
</dbReference>
<dbReference type="CDD" id="cd04301">
    <property type="entry name" value="NAT_SF"/>
    <property type="match status" value="1"/>
</dbReference>
<dbReference type="SUPFAM" id="SSF55729">
    <property type="entry name" value="Acyl-CoA N-acyltransferases (Nat)"/>
    <property type="match status" value="1"/>
</dbReference>
<feature type="domain" description="N-acetyltransferase" evidence="1">
    <location>
        <begin position="17"/>
        <end position="164"/>
    </location>
</feature>
<organism evidence="2">
    <name type="scientific">marine sediment metagenome</name>
    <dbReference type="NCBI Taxonomy" id="412755"/>
    <lineage>
        <taxon>unclassified sequences</taxon>
        <taxon>metagenomes</taxon>
        <taxon>ecological metagenomes</taxon>
    </lineage>
</organism>
<protein>
    <recommendedName>
        <fullName evidence="1">N-acetyltransferase domain-containing protein</fullName>
    </recommendedName>
</protein>
<dbReference type="GO" id="GO:0016747">
    <property type="term" value="F:acyltransferase activity, transferring groups other than amino-acyl groups"/>
    <property type="evidence" value="ECO:0007669"/>
    <property type="project" value="InterPro"/>
</dbReference>
<evidence type="ECO:0000313" key="2">
    <source>
        <dbReference type="EMBL" id="GAG88433.1"/>
    </source>
</evidence>
<dbReference type="Gene3D" id="3.40.630.30">
    <property type="match status" value="1"/>
</dbReference>
<feature type="non-terminal residue" evidence="2">
    <location>
        <position position="266"/>
    </location>
</feature>
<dbReference type="InterPro" id="IPR016181">
    <property type="entry name" value="Acyl_CoA_acyltransferase"/>
</dbReference>
<reference evidence="2" key="1">
    <citation type="journal article" date="2014" name="Front. Microbiol.">
        <title>High frequency of phylogenetically diverse reductive dehalogenase-homologous genes in deep subseafloor sedimentary metagenomes.</title>
        <authorList>
            <person name="Kawai M."/>
            <person name="Futagami T."/>
            <person name="Toyoda A."/>
            <person name="Takaki Y."/>
            <person name="Nishi S."/>
            <person name="Hori S."/>
            <person name="Arai W."/>
            <person name="Tsubouchi T."/>
            <person name="Morono Y."/>
            <person name="Uchiyama I."/>
            <person name="Ito T."/>
            <person name="Fujiyama A."/>
            <person name="Inagaki F."/>
            <person name="Takami H."/>
        </authorList>
    </citation>
    <scope>NUCLEOTIDE SEQUENCE</scope>
    <source>
        <strain evidence="2">Expedition CK06-06</strain>
    </source>
</reference>
<comment type="caution">
    <text evidence="2">The sequence shown here is derived from an EMBL/GenBank/DDBJ whole genome shotgun (WGS) entry which is preliminary data.</text>
</comment>